<evidence type="ECO:0000313" key="11">
    <source>
        <dbReference type="Proteomes" id="UP000216752"/>
    </source>
</evidence>
<feature type="domain" description="EamA" evidence="9">
    <location>
        <begin position="173"/>
        <end position="302"/>
    </location>
</feature>
<dbReference type="Pfam" id="PF00892">
    <property type="entry name" value="EamA"/>
    <property type="match status" value="2"/>
</dbReference>
<evidence type="ECO:0000313" key="10">
    <source>
        <dbReference type="EMBL" id="XFO65738.1"/>
    </source>
</evidence>
<feature type="transmembrane region" description="Helical" evidence="8">
    <location>
        <begin position="291"/>
        <end position="310"/>
    </location>
</feature>
<feature type="transmembrane region" description="Helical" evidence="8">
    <location>
        <begin position="262"/>
        <end position="279"/>
    </location>
</feature>
<feature type="transmembrane region" description="Helical" evidence="8">
    <location>
        <begin position="53"/>
        <end position="70"/>
    </location>
</feature>
<feature type="transmembrane region" description="Helical" evidence="8">
    <location>
        <begin position="151"/>
        <end position="182"/>
    </location>
</feature>
<evidence type="ECO:0000256" key="7">
    <source>
        <dbReference type="ARBA" id="ARBA00023136"/>
    </source>
</evidence>
<dbReference type="InterPro" id="IPR004626">
    <property type="entry name" value="RarD"/>
</dbReference>
<comment type="subcellular location">
    <subcellularLocation>
        <location evidence="1">Cell membrane</location>
        <topology evidence="1">Multi-pass membrane protein</topology>
    </subcellularLocation>
</comment>
<evidence type="ECO:0000256" key="3">
    <source>
        <dbReference type="ARBA" id="ARBA00022448"/>
    </source>
</evidence>
<keyword evidence="5 8" id="KW-0812">Transmembrane</keyword>
<keyword evidence="6 8" id="KW-1133">Transmembrane helix</keyword>
<evidence type="ECO:0000259" key="9">
    <source>
        <dbReference type="Pfam" id="PF00892"/>
    </source>
</evidence>
<dbReference type="InterPro" id="IPR000620">
    <property type="entry name" value="EamA_dom"/>
</dbReference>
<dbReference type="PANTHER" id="PTHR22911">
    <property type="entry name" value="ACYL-MALONYL CONDENSING ENZYME-RELATED"/>
    <property type="match status" value="1"/>
</dbReference>
<accession>A0ABZ3IK07</accession>
<evidence type="ECO:0000256" key="2">
    <source>
        <dbReference type="ARBA" id="ARBA00007362"/>
    </source>
</evidence>
<evidence type="ECO:0000256" key="4">
    <source>
        <dbReference type="ARBA" id="ARBA00022475"/>
    </source>
</evidence>
<comment type="similarity">
    <text evidence="2">Belongs to the EamA transporter family.</text>
</comment>
<dbReference type="NCBIfam" id="TIGR00688">
    <property type="entry name" value="rarD"/>
    <property type="match status" value="1"/>
</dbReference>
<dbReference type="PANTHER" id="PTHR22911:SF137">
    <property type="entry name" value="SOLUTE CARRIER FAMILY 35 MEMBER G2-RELATED"/>
    <property type="match status" value="1"/>
</dbReference>
<evidence type="ECO:0000256" key="8">
    <source>
        <dbReference type="SAM" id="Phobius"/>
    </source>
</evidence>
<keyword evidence="11" id="KW-1185">Reference proteome</keyword>
<feature type="transmembrane region" description="Helical" evidence="8">
    <location>
        <begin position="188"/>
        <end position="213"/>
    </location>
</feature>
<evidence type="ECO:0000256" key="1">
    <source>
        <dbReference type="ARBA" id="ARBA00004651"/>
    </source>
</evidence>
<evidence type="ECO:0000256" key="6">
    <source>
        <dbReference type="ARBA" id="ARBA00022989"/>
    </source>
</evidence>
<evidence type="ECO:0000256" key="5">
    <source>
        <dbReference type="ARBA" id="ARBA00022692"/>
    </source>
</evidence>
<name>A0ABZ3IK07_9FIRM</name>
<feature type="domain" description="EamA" evidence="9">
    <location>
        <begin position="22"/>
        <end position="159"/>
    </location>
</feature>
<proteinExistence type="inferred from homology"/>
<keyword evidence="3" id="KW-0813">Transport</keyword>
<sequence length="332" mass="36567">MVVELGVNVMNTEDKQKNERLLGILSAAAAYLLWGVLPVYWKQLSQVPAYEILAHRIIWSCVFMVLILLVTRGIRQFCSETADISRKPKKLMGLVLASLIISANWLIYIWAVNENRVVETSLGYYINPLVNVFLGVVVLKEKLSLWQTVSFMLAGIGVMNMAISFGVIPWVSLSLAITFAFYGMCKKIVKIGAITATTLETLIVSPAALLYVFYLQGQGSGSYGLTSLLTAGFLMGAGAVTAIPLILFASGANRLPLSMLGFIQYLSPTITLAIGVVLYHEPFTATHLVSFSLIWLALTVFSLAGTRPFMNGEEWLTGLYKRRKNGEEKTYS</sequence>
<dbReference type="EMBL" id="CP155573">
    <property type="protein sequence ID" value="XFO65738.1"/>
    <property type="molecule type" value="Genomic_DNA"/>
</dbReference>
<keyword evidence="4" id="KW-1003">Cell membrane</keyword>
<feature type="transmembrane region" description="Helical" evidence="8">
    <location>
        <begin position="225"/>
        <end position="250"/>
    </location>
</feature>
<organism evidence="10 11">
    <name type="scientific">Sporomusa silvacetica DSM 10669</name>
    <dbReference type="NCBI Taxonomy" id="1123289"/>
    <lineage>
        <taxon>Bacteria</taxon>
        <taxon>Bacillati</taxon>
        <taxon>Bacillota</taxon>
        <taxon>Negativicutes</taxon>
        <taxon>Selenomonadales</taxon>
        <taxon>Sporomusaceae</taxon>
        <taxon>Sporomusa</taxon>
    </lineage>
</organism>
<dbReference type="InterPro" id="IPR037185">
    <property type="entry name" value="EmrE-like"/>
</dbReference>
<dbReference type="SUPFAM" id="SSF103481">
    <property type="entry name" value="Multidrug resistance efflux transporter EmrE"/>
    <property type="match status" value="2"/>
</dbReference>
<feature type="transmembrane region" description="Helical" evidence="8">
    <location>
        <begin position="91"/>
        <end position="110"/>
    </location>
</feature>
<dbReference type="Proteomes" id="UP000216752">
    <property type="component" value="Chromosome"/>
</dbReference>
<feature type="transmembrane region" description="Helical" evidence="8">
    <location>
        <begin position="21"/>
        <end position="41"/>
    </location>
</feature>
<gene>
    <name evidence="10" type="primary">rarD</name>
    <name evidence="10" type="ORF">SPSIL_018780</name>
</gene>
<reference evidence="10" key="1">
    <citation type="submission" date="2024-05" db="EMBL/GenBank/DDBJ databases">
        <title>Isolation and characterization of Sporomusa carbonis sp. nov., a carboxydotrophic hydrogenogen in the genus of Sporomusa isolated from a charcoal burning pile.</title>
        <authorList>
            <person name="Boeer T."/>
            <person name="Rosenbaum F."/>
            <person name="Eysell L."/>
            <person name="Mueller V."/>
            <person name="Daniel R."/>
            <person name="Poehlein A."/>
        </authorList>
    </citation>
    <scope>NUCLEOTIDE SEQUENCE [LARGE SCALE GENOMIC DNA]</scope>
    <source>
        <strain evidence="10">DSM 10669</strain>
    </source>
</reference>
<keyword evidence="7 8" id="KW-0472">Membrane</keyword>
<protein>
    <submittedName>
        <fullName evidence="10">Protein RarD</fullName>
    </submittedName>
</protein>